<feature type="domain" description="PDEase" evidence="4">
    <location>
        <begin position="1"/>
        <end position="165"/>
    </location>
</feature>
<dbReference type="Proteomes" id="UP000663829">
    <property type="component" value="Unassembled WGS sequence"/>
</dbReference>
<dbReference type="Proteomes" id="UP000677228">
    <property type="component" value="Unassembled WGS sequence"/>
</dbReference>
<evidence type="ECO:0000313" key="9">
    <source>
        <dbReference type="Proteomes" id="UP000663829"/>
    </source>
</evidence>
<dbReference type="Proteomes" id="UP000681722">
    <property type="component" value="Unassembled WGS sequence"/>
</dbReference>
<organism evidence="5 9">
    <name type="scientific">Didymodactylos carnosus</name>
    <dbReference type="NCBI Taxonomy" id="1234261"/>
    <lineage>
        <taxon>Eukaryota</taxon>
        <taxon>Metazoa</taxon>
        <taxon>Spiralia</taxon>
        <taxon>Gnathifera</taxon>
        <taxon>Rotifera</taxon>
        <taxon>Eurotatoria</taxon>
        <taxon>Bdelloidea</taxon>
        <taxon>Philodinida</taxon>
        <taxon>Philodinidae</taxon>
        <taxon>Didymodactylos</taxon>
    </lineage>
</organism>
<gene>
    <name evidence="5" type="ORF">GPM918_LOCUS1124</name>
    <name evidence="6" type="ORF">OVA965_LOCUS19127</name>
    <name evidence="7" type="ORF">SRO942_LOCUS1124</name>
    <name evidence="8" type="ORF">TMI583_LOCUS19140</name>
</gene>
<dbReference type="EMBL" id="CAJNOQ010000099">
    <property type="protein sequence ID" value="CAF0756208.1"/>
    <property type="molecule type" value="Genomic_DNA"/>
</dbReference>
<protein>
    <recommendedName>
        <fullName evidence="4">PDEase domain-containing protein</fullName>
    </recommendedName>
</protein>
<keyword evidence="2" id="KW-0378">Hydrolase</keyword>
<evidence type="ECO:0000256" key="1">
    <source>
        <dbReference type="ARBA" id="ARBA00022723"/>
    </source>
</evidence>
<accession>A0A813PQD3</accession>
<dbReference type="PROSITE" id="PS51845">
    <property type="entry name" value="PDEASE_I_2"/>
    <property type="match status" value="1"/>
</dbReference>
<dbReference type="EMBL" id="CAJNOK010009752">
    <property type="protein sequence ID" value="CAF1097526.1"/>
    <property type="molecule type" value="Genomic_DNA"/>
</dbReference>
<proteinExistence type="predicted"/>
<name>A0A813PQD3_9BILA</name>
<feature type="non-terminal residue" evidence="5">
    <location>
        <position position="204"/>
    </location>
</feature>
<keyword evidence="9" id="KW-1185">Reference proteome</keyword>
<dbReference type="GO" id="GO:0004114">
    <property type="term" value="F:3',5'-cyclic-nucleotide phosphodiesterase activity"/>
    <property type="evidence" value="ECO:0007669"/>
    <property type="project" value="InterPro"/>
</dbReference>
<dbReference type="InterPro" id="IPR036971">
    <property type="entry name" value="PDEase_catalytic_dom_sf"/>
</dbReference>
<feature type="region of interest" description="Disordered" evidence="3">
    <location>
        <begin position="162"/>
        <end position="204"/>
    </location>
</feature>
<dbReference type="GO" id="GO:0007165">
    <property type="term" value="P:signal transduction"/>
    <property type="evidence" value="ECO:0007669"/>
    <property type="project" value="InterPro"/>
</dbReference>
<comment type="caution">
    <text evidence="5">The sequence shown here is derived from an EMBL/GenBank/DDBJ whole genome shotgun (WGS) entry which is preliminary data.</text>
</comment>
<dbReference type="EMBL" id="CAJOBA010009770">
    <property type="protein sequence ID" value="CAF3858998.1"/>
    <property type="molecule type" value="Genomic_DNA"/>
</dbReference>
<evidence type="ECO:0000256" key="3">
    <source>
        <dbReference type="SAM" id="MobiDB-lite"/>
    </source>
</evidence>
<evidence type="ECO:0000313" key="5">
    <source>
        <dbReference type="EMBL" id="CAF0756208.1"/>
    </source>
</evidence>
<dbReference type="Gene3D" id="1.10.1300.10">
    <property type="entry name" value="3'5'-cyclic nucleotide phosphodiesterase, catalytic domain"/>
    <property type="match status" value="1"/>
</dbReference>
<reference evidence="5" key="1">
    <citation type="submission" date="2021-02" db="EMBL/GenBank/DDBJ databases">
        <authorList>
            <person name="Nowell W R."/>
        </authorList>
    </citation>
    <scope>NUCLEOTIDE SEQUENCE</scope>
</reference>
<dbReference type="InterPro" id="IPR002073">
    <property type="entry name" value="PDEase_catalytic_dom"/>
</dbReference>
<keyword evidence="1" id="KW-0479">Metal-binding</keyword>
<feature type="compositionally biased region" description="Low complexity" evidence="3">
    <location>
        <begin position="179"/>
        <end position="197"/>
    </location>
</feature>
<evidence type="ECO:0000313" key="8">
    <source>
        <dbReference type="EMBL" id="CAF3858998.1"/>
    </source>
</evidence>
<dbReference type="EMBL" id="CAJOBC010000099">
    <property type="protein sequence ID" value="CAF3536521.1"/>
    <property type="molecule type" value="Genomic_DNA"/>
</dbReference>
<dbReference type="PANTHER" id="PTHR11347">
    <property type="entry name" value="CYCLIC NUCLEOTIDE PHOSPHODIESTERASE"/>
    <property type="match status" value="1"/>
</dbReference>
<evidence type="ECO:0000313" key="7">
    <source>
        <dbReference type="EMBL" id="CAF3536521.1"/>
    </source>
</evidence>
<dbReference type="SUPFAM" id="SSF109604">
    <property type="entry name" value="HD-domain/PDEase-like"/>
    <property type="match status" value="1"/>
</dbReference>
<sequence length="204" mass="23425">TENHNIFKHFSSKEYRLVLDDIRHCILATDLVLFFENRTKLNRLLDDHVFDWNNSEHIKNVQSLTMTATDLCATYKSWTNQQNIVSTIMDEFWEEGDEEKRQGLEPLPLMNRSLAYELPKNQVNFIGGICIPCYELLERVLPDSSPMLAGARSNLQRWQELADQQRRNSRTSSSPIDVATAETTTSTTEYTSSASSSDPARYPS</sequence>
<dbReference type="GO" id="GO:0046872">
    <property type="term" value="F:metal ion binding"/>
    <property type="evidence" value="ECO:0007669"/>
    <property type="project" value="UniProtKB-KW"/>
</dbReference>
<evidence type="ECO:0000313" key="6">
    <source>
        <dbReference type="EMBL" id="CAF1097526.1"/>
    </source>
</evidence>
<dbReference type="Pfam" id="PF00233">
    <property type="entry name" value="PDEase_I"/>
    <property type="match status" value="1"/>
</dbReference>
<dbReference type="OrthoDB" id="295473at2759"/>
<evidence type="ECO:0000256" key="2">
    <source>
        <dbReference type="ARBA" id="ARBA00022801"/>
    </source>
</evidence>
<evidence type="ECO:0000259" key="4">
    <source>
        <dbReference type="PROSITE" id="PS51845"/>
    </source>
</evidence>
<dbReference type="Proteomes" id="UP000682733">
    <property type="component" value="Unassembled WGS sequence"/>
</dbReference>
<dbReference type="AlphaFoldDB" id="A0A813PQD3"/>